<dbReference type="STRING" id="573508.A0A1E3BCK6"/>
<evidence type="ECO:0000313" key="3">
    <source>
        <dbReference type="EMBL" id="ODM18705.1"/>
    </source>
</evidence>
<dbReference type="EMBL" id="JXNT01000005">
    <property type="protein sequence ID" value="ODM18705.1"/>
    <property type="molecule type" value="Genomic_DNA"/>
</dbReference>
<dbReference type="GO" id="GO:0030479">
    <property type="term" value="C:actin cortical patch"/>
    <property type="evidence" value="ECO:0007669"/>
    <property type="project" value="TreeGrafter"/>
</dbReference>
<dbReference type="SUPFAM" id="SSF48464">
    <property type="entry name" value="ENTH/VHS domain"/>
    <property type="match status" value="1"/>
</dbReference>
<dbReference type="InterPro" id="IPR038425">
    <property type="entry name" value="GAT_sf"/>
</dbReference>
<dbReference type="PROSITE" id="PS50909">
    <property type="entry name" value="GAT"/>
    <property type="match status" value="1"/>
</dbReference>
<dbReference type="GO" id="GO:0043130">
    <property type="term" value="F:ubiquitin binding"/>
    <property type="evidence" value="ECO:0007669"/>
    <property type="project" value="InterPro"/>
</dbReference>
<evidence type="ECO:0000256" key="1">
    <source>
        <dbReference type="SAM" id="MobiDB-lite"/>
    </source>
</evidence>
<dbReference type="VEuPathDB" id="FungiDB:SI65_05322"/>
<name>A0A1E3BCK6_ASPCR</name>
<sequence length="418" mass="45478">MKRVFTSLTRRASSASRSSSSATTYSDDSPEAVVLRELAAFCESGNTSSQGTDYVHLPAIVESAESSPNAAKEAAHRIRKILSDPIKTPGHMQYNAIMLIRILIDNPGHTFARNLDAKFTSTVKDLLRQGRDMNVQQFLRETLDFMDTQRSWDEDLATLVAMWKKEKERYNKARTFLGAGPTSRGQQSQSQQRGQNYFGAHRPAHGTILPPPDELAARVEEARNSSKLLLQFVQSTPPVEILESEIIAEFSHRCQSASRAIQAYINSTNPAPDEDTLLTLIETNDEISVALSKHQRAVLNARKVLGSANNQSPAESGEIRASSTNTRPVPAPPLPQRDVPIAAESSSPAPVPTPVPTTAPAPAPTANPSAGAGRYEYRSEDFQVQNPFADNNGIYGAPSHYDGNQQTNAYGANGPNGQ</sequence>
<proteinExistence type="predicted"/>
<evidence type="ECO:0000313" key="4">
    <source>
        <dbReference type="Proteomes" id="UP000094569"/>
    </source>
</evidence>
<dbReference type="SUPFAM" id="SSF89009">
    <property type="entry name" value="GAT-like domain"/>
    <property type="match status" value="1"/>
</dbReference>
<keyword evidence="4" id="KW-1185">Reference proteome</keyword>
<dbReference type="OrthoDB" id="5393057at2759"/>
<feature type="region of interest" description="Disordered" evidence="1">
    <location>
        <begin position="308"/>
        <end position="418"/>
    </location>
</feature>
<dbReference type="Gene3D" id="1.25.40.90">
    <property type="match status" value="1"/>
</dbReference>
<dbReference type="Gene3D" id="1.20.58.160">
    <property type="match status" value="1"/>
</dbReference>
<gene>
    <name evidence="3" type="ORF">SI65_05322</name>
</gene>
<dbReference type="InterPro" id="IPR004152">
    <property type="entry name" value="GAT_dom"/>
</dbReference>
<dbReference type="CDD" id="cd21383">
    <property type="entry name" value="GAT_GGA_Tom1-like"/>
    <property type="match status" value="1"/>
</dbReference>
<dbReference type="InterPro" id="IPR045007">
    <property type="entry name" value="LSB5"/>
</dbReference>
<reference evidence="3 4" key="1">
    <citation type="journal article" date="2016" name="BMC Genomics">
        <title>Comparative genomic and transcriptomic analyses of the Fuzhuan brick tea-fermentation fungus Aspergillus cristatus.</title>
        <authorList>
            <person name="Ge Y."/>
            <person name="Wang Y."/>
            <person name="Liu Y."/>
            <person name="Tan Y."/>
            <person name="Ren X."/>
            <person name="Zhang X."/>
            <person name="Hyde K.D."/>
            <person name="Liu Y."/>
            <person name="Liu Z."/>
        </authorList>
    </citation>
    <scope>NUCLEOTIDE SEQUENCE [LARGE SCALE GENOMIC DNA]</scope>
    <source>
        <strain evidence="3 4">GZAAS20.1005</strain>
    </source>
</reference>
<dbReference type="GO" id="GO:0007015">
    <property type="term" value="P:actin filament organization"/>
    <property type="evidence" value="ECO:0007669"/>
    <property type="project" value="InterPro"/>
</dbReference>
<feature type="domain" description="GAT" evidence="2">
    <location>
        <begin position="210"/>
        <end position="299"/>
    </location>
</feature>
<comment type="caution">
    <text evidence="3">The sequence shown here is derived from an EMBL/GenBank/DDBJ whole genome shotgun (WGS) entry which is preliminary data.</text>
</comment>
<feature type="region of interest" description="Disordered" evidence="1">
    <location>
        <begin position="1"/>
        <end position="26"/>
    </location>
</feature>
<protein>
    <recommendedName>
        <fullName evidence="2">GAT domain-containing protein</fullName>
    </recommendedName>
</protein>
<dbReference type="Pfam" id="PF03127">
    <property type="entry name" value="GAT"/>
    <property type="match status" value="1"/>
</dbReference>
<accession>A0A1E3BCK6</accession>
<organism evidence="3 4">
    <name type="scientific">Aspergillus cristatus</name>
    <name type="common">Chinese Fuzhuan brick tea-fermentation fungus</name>
    <name type="synonym">Eurotium cristatum</name>
    <dbReference type="NCBI Taxonomy" id="573508"/>
    <lineage>
        <taxon>Eukaryota</taxon>
        <taxon>Fungi</taxon>
        <taxon>Dikarya</taxon>
        <taxon>Ascomycota</taxon>
        <taxon>Pezizomycotina</taxon>
        <taxon>Eurotiomycetes</taxon>
        <taxon>Eurotiomycetidae</taxon>
        <taxon>Eurotiales</taxon>
        <taxon>Aspergillaceae</taxon>
        <taxon>Aspergillus</taxon>
        <taxon>Aspergillus subgen. Aspergillus</taxon>
    </lineage>
</organism>
<dbReference type="InterPro" id="IPR008942">
    <property type="entry name" value="ENTH_VHS"/>
</dbReference>
<feature type="compositionally biased region" description="Pro residues" evidence="1">
    <location>
        <begin position="349"/>
        <end position="365"/>
    </location>
</feature>
<dbReference type="GO" id="GO:0035091">
    <property type="term" value="F:phosphatidylinositol binding"/>
    <property type="evidence" value="ECO:0007669"/>
    <property type="project" value="InterPro"/>
</dbReference>
<dbReference type="PANTHER" id="PTHR47789">
    <property type="entry name" value="LAS SEVENTEEN-BINDING PROTEIN 5"/>
    <property type="match status" value="1"/>
</dbReference>
<feature type="compositionally biased region" description="Low complexity" evidence="1">
    <location>
        <begin position="339"/>
        <end position="348"/>
    </location>
</feature>
<evidence type="ECO:0000259" key="2">
    <source>
        <dbReference type="PROSITE" id="PS50909"/>
    </source>
</evidence>
<dbReference type="Proteomes" id="UP000094569">
    <property type="component" value="Unassembled WGS sequence"/>
</dbReference>
<dbReference type="PANTHER" id="PTHR47789:SF1">
    <property type="entry name" value="LAS SEVENTEEN-BINDING PROTEIN 5"/>
    <property type="match status" value="1"/>
</dbReference>
<dbReference type="GO" id="GO:0006897">
    <property type="term" value="P:endocytosis"/>
    <property type="evidence" value="ECO:0007669"/>
    <property type="project" value="InterPro"/>
</dbReference>
<dbReference type="AlphaFoldDB" id="A0A1E3BCK6"/>
<dbReference type="GO" id="GO:0051666">
    <property type="term" value="P:actin cortical patch localization"/>
    <property type="evidence" value="ECO:0007669"/>
    <property type="project" value="TreeGrafter"/>
</dbReference>